<dbReference type="Gene3D" id="3.40.50.720">
    <property type="entry name" value="NAD(P)-binding Rossmann-like Domain"/>
    <property type="match status" value="1"/>
</dbReference>
<reference evidence="3 4" key="1">
    <citation type="submission" date="2020-10" db="EMBL/GenBank/DDBJ databases">
        <title>Identification of Nocardia species via Next-generation sequencing and recognition of intraspecies genetic diversity.</title>
        <authorList>
            <person name="Li P."/>
            <person name="Li P."/>
            <person name="Lu B."/>
        </authorList>
    </citation>
    <scope>NUCLEOTIDE SEQUENCE [LARGE SCALE GENOMIC DNA]</scope>
    <source>
        <strain evidence="3 4">BJ06-0157</strain>
    </source>
</reference>
<dbReference type="Pfam" id="PF16884">
    <property type="entry name" value="ADH_N_2"/>
    <property type="match status" value="1"/>
</dbReference>
<dbReference type="RefSeq" id="WP_195133399.1">
    <property type="nucleotide sequence ID" value="NZ_JADLQX010000039.1"/>
</dbReference>
<dbReference type="SUPFAM" id="SSF50129">
    <property type="entry name" value="GroES-like"/>
    <property type="match status" value="1"/>
</dbReference>
<dbReference type="EMBL" id="JADLQX010000039">
    <property type="protein sequence ID" value="MBF6302211.1"/>
    <property type="molecule type" value="Genomic_DNA"/>
</dbReference>
<evidence type="ECO:0000259" key="2">
    <source>
        <dbReference type="SMART" id="SM00829"/>
    </source>
</evidence>
<proteinExistence type="predicted"/>
<accession>A0ABS0D061</accession>
<dbReference type="InterPro" id="IPR045010">
    <property type="entry name" value="MDR_fam"/>
</dbReference>
<dbReference type="InterPro" id="IPR036291">
    <property type="entry name" value="NAD(P)-bd_dom_sf"/>
</dbReference>
<evidence type="ECO:0000256" key="1">
    <source>
        <dbReference type="ARBA" id="ARBA00023002"/>
    </source>
</evidence>
<feature type="domain" description="Enoyl reductase (ER)" evidence="2">
    <location>
        <begin position="15"/>
        <end position="331"/>
    </location>
</feature>
<protein>
    <submittedName>
        <fullName evidence="3">NADP-dependent oxidoreductase</fullName>
    </submittedName>
</protein>
<gene>
    <name evidence="3" type="ORF">IU459_32420</name>
</gene>
<evidence type="ECO:0000313" key="3">
    <source>
        <dbReference type="EMBL" id="MBF6302211.1"/>
    </source>
</evidence>
<name>A0ABS0D061_9NOCA</name>
<keyword evidence="1" id="KW-0560">Oxidoreductase</keyword>
<comment type="caution">
    <text evidence="3">The sequence shown here is derived from an EMBL/GenBank/DDBJ whole genome shotgun (WGS) entry which is preliminary data.</text>
</comment>
<dbReference type="SUPFAM" id="SSF51735">
    <property type="entry name" value="NAD(P)-binding Rossmann-fold domains"/>
    <property type="match status" value="1"/>
</dbReference>
<dbReference type="Proteomes" id="UP000702209">
    <property type="component" value="Unassembled WGS sequence"/>
</dbReference>
<keyword evidence="4" id="KW-1185">Reference proteome</keyword>
<dbReference type="InterPro" id="IPR013149">
    <property type="entry name" value="ADH-like_C"/>
</dbReference>
<dbReference type="Pfam" id="PF00107">
    <property type="entry name" value="ADH_zinc_N"/>
    <property type="match status" value="1"/>
</dbReference>
<evidence type="ECO:0000313" key="4">
    <source>
        <dbReference type="Proteomes" id="UP000702209"/>
    </source>
</evidence>
<dbReference type="PANTHER" id="PTHR43205">
    <property type="entry name" value="PROSTAGLANDIN REDUCTASE"/>
    <property type="match status" value="1"/>
</dbReference>
<dbReference type="PANTHER" id="PTHR43205:SF7">
    <property type="entry name" value="PROSTAGLANDIN REDUCTASE 1"/>
    <property type="match status" value="1"/>
</dbReference>
<dbReference type="InterPro" id="IPR020843">
    <property type="entry name" value="ER"/>
</dbReference>
<dbReference type="Gene3D" id="3.90.180.10">
    <property type="entry name" value="Medium-chain alcohol dehydrogenases, catalytic domain"/>
    <property type="match status" value="1"/>
</dbReference>
<dbReference type="CDD" id="cd05288">
    <property type="entry name" value="PGDH"/>
    <property type="match status" value="1"/>
</dbReference>
<organism evidence="3 4">
    <name type="scientific">Nocardia amamiensis</name>
    <dbReference type="NCBI Taxonomy" id="404578"/>
    <lineage>
        <taxon>Bacteria</taxon>
        <taxon>Bacillati</taxon>
        <taxon>Actinomycetota</taxon>
        <taxon>Actinomycetes</taxon>
        <taxon>Mycobacteriales</taxon>
        <taxon>Nocardiaceae</taxon>
        <taxon>Nocardia</taxon>
    </lineage>
</organism>
<sequence length="333" mass="35397">MTKTQQVRLAKRPSGKIDADTWSLTTEELPAITAGQILVKIDYISLDPAMRGWLNDVRSYVPPVGIGEVMRSLDIATVVESTHPDFAVGDTVSGTFGVTEYAISDGRNVQRVDLGVAAGPTWLSTLGMPGMTAYFGLLEVGKLRAGDTVVVSAAAGAVGSVAGQIAKAKGATVIGIAGGEEKCRVLTEELGFDAAIDYRNEDVLRRLREVAPDGIDVYFDNVGGDILDAALANLRRGARVVICGAISAYNADKLPPGPSRYMSLLVFRASMTGFVVFDYADRYGEAISQMSEWLAGGRIKSMEHIVEGGIPRFAETLDMLFTGANTGKLVLAL</sequence>
<dbReference type="InterPro" id="IPR041694">
    <property type="entry name" value="ADH_N_2"/>
</dbReference>
<dbReference type="InterPro" id="IPR011032">
    <property type="entry name" value="GroES-like_sf"/>
</dbReference>
<dbReference type="SMART" id="SM00829">
    <property type="entry name" value="PKS_ER"/>
    <property type="match status" value="1"/>
</dbReference>